<evidence type="ECO:0000313" key="11">
    <source>
        <dbReference type="Proteomes" id="UP000824072"/>
    </source>
</evidence>
<dbReference type="Pfam" id="PF00005">
    <property type="entry name" value="ABC_tran"/>
    <property type="match status" value="2"/>
</dbReference>
<comment type="caution">
    <text evidence="10">The sequence shown here is derived from an EMBL/GenBank/DDBJ whole genome shotgun (WGS) entry which is preliminary data.</text>
</comment>
<dbReference type="PROSITE" id="PS50893">
    <property type="entry name" value="ABC_TRANSPORTER_2"/>
    <property type="match status" value="2"/>
</dbReference>
<keyword evidence="3" id="KW-0762">Sugar transport</keyword>
<proteinExistence type="predicted"/>
<evidence type="ECO:0000256" key="8">
    <source>
        <dbReference type="ARBA" id="ARBA00023136"/>
    </source>
</evidence>
<dbReference type="InterPro" id="IPR003593">
    <property type="entry name" value="AAA+_ATPase"/>
</dbReference>
<sequence length="503" mass="55671">MERLLEFKHVGKTYGGIRVLTDIDMTLDAGEILCLVGENGAGKSTMIKILSGAIAPDGGEIRLFGNVYTRLHPRQAINLGVATIYQEIDLVDNLTVADNVFLGEEIMTGMRTVNRKEQERVTQKLLTDLNIHRIKADMMVSDLSTGQKQSLQIVKALKHDARILILDEPTASLGEEETAALLALVQQLAAKGMGIIYISHYLDEIFRIGTRVVVLKDGVKISDRAVADTTEEQLVHDMIGREASSFYQRAHFPLGDGILEIQGFQRGNVVKNVSFTMREGEIFGLGGLVGAGRTELVRMIYGADPNKTGRVVINGRDVTPTSPRDAVSKGIFMISEDRKGTGLFLQRSVRENIMITTNEKRHFISLRKERCRVDESVRQFRIKVASPEQAVETLSGGNQQKVVIARCLQDEGKLYIFDEPTKGVDVGAKEEIYRHMLDLAREHNYVIMVSSSMPELISMSDRIGVMREGELVEIVDAADATEDGLLKAFIGIKNTDKGGSDHE</sequence>
<organism evidence="10 11">
    <name type="scientific">Candidatus Pullichristensenella excrementigallinarum</name>
    <dbReference type="NCBI Taxonomy" id="2840907"/>
    <lineage>
        <taxon>Bacteria</taxon>
        <taxon>Bacillati</taxon>
        <taxon>Bacillota</taxon>
        <taxon>Clostridia</taxon>
        <taxon>Candidatus Pullichristensenella</taxon>
    </lineage>
</organism>
<protein>
    <submittedName>
        <fullName evidence="10">Sugar ABC transporter ATP-binding protein</fullName>
    </submittedName>
</protein>
<dbReference type="PANTHER" id="PTHR43790:SF3">
    <property type="entry name" value="D-ALLOSE IMPORT ATP-BINDING PROTEIN ALSA-RELATED"/>
    <property type="match status" value="1"/>
</dbReference>
<dbReference type="Proteomes" id="UP000824072">
    <property type="component" value="Unassembled WGS sequence"/>
</dbReference>
<reference evidence="10" key="1">
    <citation type="submission" date="2020-10" db="EMBL/GenBank/DDBJ databases">
        <authorList>
            <person name="Gilroy R."/>
        </authorList>
    </citation>
    <scope>NUCLEOTIDE SEQUENCE</scope>
    <source>
        <strain evidence="10">ChiHcec3-11533</strain>
    </source>
</reference>
<evidence type="ECO:0000259" key="9">
    <source>
        <dbReference type="PROSITE" id="PS50893"/>
    </source>
</evidence>
<evidence type="ECO:0000313" key="10">
    <source>
        <dbReference type="EMBL" id="HIU34859.1"/>
    </source>
</evidence>
<dbReference type="CDD" id="cd03215">
    <property type="entry name" value="ABC_Carb_Monos_II"/>
    <property type="match status" value="1"/>
</dbReference>
<gene>
    <name evidence="10" type="ORF">IAB02_09865</name>
</gene>
<keyword evidence="5" id="KW-0547">Nucleotide-binding</keyword>
<keyword evidence="7" id="KW-1278">Translocase</keyword>
<dbReference type="GO" id="GO:0016887">
    <property type="term" value="F:ATP hydrolysis activity"/>
    <property type="evidence" value="ECO:0007669"/>
    <property type="project" value="InterPro"/>
</dbReference>
<dbReference type="AlphaFoldDB" id="A0A9D1IFA4"/>
<keyword evidence="6 10" id="KW-0067">ATP-binding</keyword>
<dbReference type="SUPFAM" id="SSF52540">
    <property type="entry name" value="P-loop containing nucleoside triphosphate hydrolases"/>
    <property type="match status" value="2"/>
</dbReference>
<reference evidence="10" key="2">
    <citation type="journal article" date="2021" name="PeerJ">
        <title>Extensive microbial diversity within the chicken gut microbiome revealed by metagenomics and culture.</title>
        <authorList>
            <person name="Gilroy R."/>
            <person name="Ravi A."/>
            <person name="Getino M."/>
            <person name="Pursley I."/>
            <person name="Horton D.L."/>
            <person name="Alikhan N.F."/>
            <person name="Baker D."/>
            <person name="Gharbi K."/>
            <person name="Hall N."/>
            <person name="Watson M."/>
            <person name="Adriaenssens E.M."/>
            <person name="Foster-Nyarko E."/>
            <person name="Jarju S."/>
            <person name="Secka A."/>
            <person name="Antonio M."/>
            <person name="Oren A."/>
            <person name="Chaudhuri R.R."/>
            <person name="La Ragione R."/>
            <person name="Hildebrand F."/>
            <person name="Pallen M.J."/>
        </authorList>
    </citation>
    <scope>NUCLEOTIDE SEQUENCE</scope>
    <source>
        <strain evidence="10">ChiHcec3-11533</strain>
    </source>
</reference>
<evidence type="ECO:0000256" key="3">
    <source>
        <dbReference type="ARBA" id="ARBA00022597"/>
    </source>
</evidence>
<dbReference type="InterPro" id="IPR050107">
    <property type="entry name" value="ABC_carbohydrate_import_ATPase"/>
</dbReference>
<dbReference type="PANTHER" id="PTHR43790">
    <property type="entry name" value="CARBOHYDRATE TRANSPORT ATP-BINDING PROTEIN MG119-RELATED"/>
    <property type="match status" value="1"/>
</dbReference>
<keyword evidence="2" id="KW-1003">Cell membrane</keyword>
<evidence type="ECO:0000256" key="5">
    <source>
        <dbReference type="ARBA" id="ARBA00022741"/>
    </source>
</evidence>
<dbReference type="CDD" id="cd03216">
    <property type="entry name" value="ABC_Carb_Monos_I"/>
    <property type="match status" value="1"/>
</dbReference>
<dbReference type="EMBL" id="DVMU01000209">
    <property type="protein sequence ID" value="HIU34859.1"/>
    <property type="molecule type" value="Genomic_DNA"/>
</dbReference>
<feature type="domain" description="ABC transporter" evidence="9">
    <location>
        <begin position="5"/>
        <end position="242"/>
    </location>
</feature>
<evidence type="ECO:0000256" key="1">
    <source>
        <dbReference type="ARBA" id="ARBA00022448"/>
    </source>
</evidence>
<keyword evidence="1" id="KW-0813">Transport</keyword>
<dbReference type="PROSITE" id="PS00211">
    <property type="entry name" value="ABC_TRANSPORTER_1"/>
    <property type="match status" value="1"/>
</dbReference>
<name>A0A9D1IFA4_9FIRM</name>
<feature type="domain" description="ABC transporter" evidence="9">
    <location>
        <begin position="252"/>
        <end position="493"/>
    </location>
</feature>
<accession>A0A9D1IFA4</accession>
<dbReference type="SMART" id="SM00382">
    <property type="entry name" value="AAA"/>
    <property type="match status" value="2"/>
</dbReference>
<dbReference type="InterPro" id="IPR017871">
    <property type="entry name" value="ABC_transporter-like_CS"/>
</dbReference>
<dbReference type="Gene3D" id="3.40.50.300">
    <property type="entry name" value="P-loop containing nucleotide triphosphate hydrolases"/>
    <property type="match status" value="2"/>
</dbReference>
<dbReference type="InterPro" id="IPR027417">
    <property type="entry name" value="P-loop_NTPase"/>
</dbReference>
<keyword evidence="4" id="KW-0677">Repeat</keyword>
<keyword evidence="8" id="KW-0472">Membrane</keyword>
<evidence type="ECO:0000256" key="4">
    <source>
        <dbReference type="ARBA" id="ARBA00022737"/>
    </source>
</evidence>
<dbReference type="InterPro" id="IPR003439">
    <property type="entry name" value="ABC_transporter-like_ATP-bd"/>
</dbReference>
<evidence type="ECO:0000256" key="7">
    <source>
        <dbReference type="ARBA" id="ARBA00022967"/>
    </source>
</evidence>
<dbReference type="GO" id="GO:0005524">
    <property type="term" value="F:ATP binding"/>
    <property type="evidence" value="ECO:0007669"/>
    <property type="project" value="UniProtKB-KW"/>
</dbReference>
<evidence type="ECO:0000256" key="6">
    <source>
        <dbReference type="ARBA" id="ARBA00022840"/>
    </source>
</evidence>
<evidence type="ECO:0000256" key="2">
    <source>
        <dbReference type="ARBA" id="ARBA00022475"/>
    </source>
</evidence>